<organism evidence="1">
    <name type="scientific">Pseudanabaena phage Pam3</name>
    <dbReference type="NCBI Taxonomy" id="2936519"/>
    <lineage>
        <taxon>Viruses</taxon>
        <taxon>Duplodnaviria</taxon>
        <taxon>Heunggongvirae</taxon>
        <taxon>Uroviricota</taxon>
        <taxon>Caudoviricetes</taxon>
    </lineage>
</organism>
<protein>
    <submittedName>
        <fullName evidence="1">Terminator protein</fullName>
    </submittedName>
</protein>
<evidence type="ECO:0000313" key="1">
    <source>
        <dbReference type="EMBL" id="UQS95083.1"/>
    </source>
</evidence>
<sequence length="156" mass="17663">MRRITGITVIKDHQSEDRPALPYGVVELANFRDLHQQVRTIHYEDIEDSDNGEGFPEVQATPEVEQEWVFLVQVYGPGGLDYLRKVAAAFHVNQVNDLPGSLVIHEVAQINSIPEFLGERWEKRAQTNITLRGMSTDGFKVDVIEQHVINVTGERA</sequence>
<evidence type="ECO:0007829" key="2">
    <source>
        <dbReference type="PDB" id="8HDR"/>
    </source>
</evidence>
<reference evidence="1" key="1">
    <citation type="journal article" date="2022" name="Microbiome">
        <title>Comparative genomic analysis of five freshwater cyanophages and reference-guided metagenomic data mining.</title>
        <authorList>
            <person name="Du K."/>
            <person name="Yang F."/>
            <person name="Zhang J.T."/>
            <person name="Yu R.C."/>
            <person name="Deng Z."/>
            <person name="Li W.F."/>
            <person name="Chen Y."/>
            <person name="Li Q."/>
            <person name="Zhou C.Z."/>
        </authorList>
    </citation>
    <scope>NUCLEOTIDE SEQUENCE</scope>
</reference>
<accession>A0ACD6BAM7</accession>
<dbReference type="PDB" id="8HDR">
    <property type="method" value="EM"/>
    <property type="resolution" value="3.66 A"/>
    <property type="chains" value="G/H/I/J/K/L=1-156"/>
</dbReference>
<proteinExistence type="evidence at protein level"/>
<keyword evidence="2" id="KW-0002">3D-structure</keyword>
<gene>
    <name evidence="1" type="ORF">Pam3_12</name>
</gene>
<reference evidence="1" key="2">
    <citation type="submission" date="2022-03" db="EMBL/GenBank/DDBJ databases">
        <authorList>
            <person name="Du K."/>
            <person name="Yang F."/>
            <person name="Zhang J.T."/>
            <person name="Yu R.C."/>
            <person name="Deng Z."/>
            <person name="Li W.F."/>
            <person name="Chen Y."/>
            <person name="Li Q."/>
            <person name="Zhou C.Z."/>
        </authorList>
    </citation>
    <scope>NUCLEOTIDE SEQUENCE</scope>
</reference>
<reference evidence="2" key="3">
    <citation type="journal article" date="2023" name="Proc. Natl. Acad. Sci. U.S.A.">
        <title>Fine structure and assembly pattern of a minimal myophage Pam3.</title>
        <authorList>
            <person name="Yang F."/>
            <person name="Jiang Y.L."/>
            <person name="Zhang J.T."/>
            <person name="Zhu J."/>
            <person name="Du K."/>
            <person name="Yu R.C."/>
            <person name="Wei Z.L."/>
            <person name="Kong W.W."/>
            <person name="Cui N."/>
            <person name="Li W.F."/>
            <person name="Chen Y."/>
            <person name="Li Q."/>
            <person name="Zhou C.Z."/>
        </authorList>
    </citation>
    <scope>STRUCTURE BY ELECTRON MICROSCOPY (3.66 ANGSTROMS) OF 1-156</scope>
</reference>
<accession>A0A9E7J155</accession>
<dbReference type="EMBL" id="ON014755">
    <property type="protein sequence ID" value="UQS95083.1"/>
    <property type="molecule type" value="Genomic_DNA"/>
</dbReference>
<name>A0ACD6BAM7_9CAUD</name>